<accession>M1NNE7</accession>
<dbReference type="eggNOG" id="COG0317">
    <property type="taxonomic scope" value="Bacteria"/>
</dbReference>
<dbReference type="STRING" id="1121362.A605_09405"/>
<gene>
    <name evidence="1" type="ORF">A605_09405</name>
</gene>
<dbReference type="SUPFAM" id="SSF109604">
    <property type="entry name" value="HD-domain/PDEase-like"/>
    <property type="match status" value="1"/>
</dbReference>
<dbReference type="EMBL" id="CP003697">
    <property type="protein sequence ID" value="AGF72883.1"/>
    <property type="molecule type" value="Genomic_DNA"/>
</dbReference>
<dbReference type="Pfam" id="PF13328">
    <property type="entry name" value="HD_4"/>
    <property type="match status" value="1"/>
</dbReference>
<keyword evidence="2" id="KW-1185">Reference proteome</keyword>
<reference evidence="1 2" key="1">
    <citation type="journal article" date="2012" name="Stand. Genomic Sci.">
        <title>Genome sequence of the halotolerant bacterium Corynebacterium halotolerans type strain YIM 70093(T) (= DSM 44683(T)).</title>
        <authorList>
            <person name="Ruckert C."/>
            <person name="Albersmeier A."/>
            <person name="Al-Dilaimi A."/>
            <person name="Niehaus K."/>
            <person name="Szczepanowski R."/>
            <person name="Kalinowski J."/>
        </authorList>
    </citation>
    <scope>NUCLEOTIDE SEQUENCE [LARGE SCALE GENOMIC DNA]</scope>
    <source>
        <strain evidence="1">YIM 70093</strain>
    </source>
</reference>
<evidence type="ECO:0000313" key="2">
    <source>
        <dbReference type="Proteomes" id="UP000011723"/>
    </source>
</evidence>
<organism evidence="1 2">
    <name type="scientific">Corynebacterium halotolerans YIM 70093 = DSM 44683</name>
    <dbReference type="NCBI Taxonomy" id="1121362"/>
    <lineage>
        <taxon>Bacteria</taxon>
        <taxon>Bacillati</taxon>
        <taxon>Actinomycetota</taxon>
        <taxon>Actinomycetes</taxon>
        <taxon>Mycobacteriales</taxon>
        <taxon>Corynebacteriaceae</taxon>
        <taxon>Corynebacterium</taxon>
    </lineage>
</organism>
<name>M1NNE7_9CORY</name>
<dbReference type="AlphaFoldDB" id="M1NNE7"/>
<proteinExistence type="predicted"/>
<keyword evidence="1" id="KW-0378">Hydrolase</keyword>
<evidence type="ECO:0000313" key="1">
    <source>
        <dbReference type="EMBL" id="AGF72883.1"/>
    </source>
</evidence>
<protein>
    <submittedName>
        <fullName evidence="1">Metal-dependent phosphohydrolase HD sub domain-containing protein</fullName>
    </submittedName>
</protein>
<dbReference type="PATRIC" id="fig|1121362.3.peg.1900"/>
<sequence>MYLMEQAVELAREVYEGETDETGEPHIEHITRVAGILREKGANTDAVAVAWLHDLVEDTDVTLDDLREMGFTETIVDAVDLLTHEEGRSLEEHLTRLRGDDLARAVKHADLTDHASEERLSRLDPAEREQTRDRCHRGLELLEGAGV</sequence>
<dbReference type="KEGG" id="chn:A605_09405"/>
<dbReference type="GO" id="GO:0016787">
    <property type="term" value="F:hydrolase activity"/>
    <property type="evidence" value="ECO:0007669"/>
    <property type="project" value="UniProtKB-KW"/>
</dbReference>
<dbReference type="HOGENOM" id="CLU_109398_3_0_11"/>
<dbReference type="Gene3D" id="1.10.3210.10">
    <property type="entry name" value="Hypothetical protein af1432"/>
    <property type="match status" value="1"/>
</dbReference>
<dbReference type="Proteomes" id="UP000011723">
    <property type="component" value="Chromosome"/>
</dbReference>